<keyword evidence="8" id="KW-0472">Membrane</keyword>
<keyword evidence="3" id="KW-1003">Cell membrane</keyword>
<dbReference type="GO" id="GO:0004190">
    <property type="term" value="F:aspartic-type endopeptidase activity"/>
    <property type="evidence" value="ECO:0007669"/>
    <property type="project" value="UniProtKB-KW"/>
</dbReference>
<dbReference type="InterPro" id="IPR034164">
    <property type="entry name" value="Pepsin-like_dom"/>
</dbReference>
<evidence type="ECO:0000256" key="10">
    <source>
        <dbReference type="ARBA" id="ARBA00023157"/>
    </source>
</evidence>
<comment type="subcellular location">
    <subcellularLocation>
        <location evidence="1">Cell membrane</location>
    </subcellularLocation>
</comment>
<reference evidence="18" key="1">
    <citation type="submission" date="2021-06" db="EMBL/GenBank/DDBJ databases">
        <authorList>
            <person name="Kallberg Y."/>
            <person name="Tangrot J."/>
            <person name="Rosling A."/>
        </authorList>
    </citation>
    <scope>NUCLEOTIDE SEQUENCE</scope>
    <source>
        <strain evidence="18">FL966</strain>
    </source>
</reference>
<feature type="disulfide bond" evidence="14">
    <location>
        <begin position="84"/>
        <end position="89"/>
    </location>
</feature>
<dbReference type="CDD" id="cd05471">
    <property type="entry name" value="pepsin_like"/>
    <property type="match status" value="1"/>
</dbReference>
<evidence type="ECO:0000256" key="9">
    <source>
        <dbReference type="ARBA" id="ARBA00023145"/>
    </source>
</evidence>
<keyword evidence="11" id="KW-0325">Glycoprotein</keyword>
<keyword evidence="9" id="KW-0865">Zymogen</keyword>
<proteinExistence type="inferred from homology"/>
<feature type="active site" evidence="13">
    <location>
        <position position="71"/>
    </location>
</feature>
<protein>
    <submittedName>
        <fullName evidence="18">7311_t:CDS:1</fullName>
    </submittedName>
</protein>
<dbReference type="Pfam" id="PF00026">
    <property type="entry name" value="Asp"/>
    <property type="match status" value="1"/>
</dbReference>
<sequence>MHALYIKSLSLIFFFLLADALPTKRFSLTKISLTKAVVKDISLLDEVVQSNDICYYGQVTIGTQNFNVQFDTGSSDLWVPSTTCVSTFCKNKNKYDKTKDPSFKDLKKPFKQTYAKGNVSGISGQSKFSIAGLQIVGQDFGIVNMVSDINAPFDGIMGMAFDTIDQKTPISLLKTQGVINPPIFAFKLGRDINKTKSELTIGGVDSTQYKGAIFWTKVGVNTGLWEIPLEDSSVNGVSTALGARTAIIDTGTTNIFVPTNDAKKIYSHIPSSSFTNGQFYLPCNTRAQINLKFSGKSWSISAEDLVLYPPNNGTCLGSIQQGIKSLGNSRWLLGDSFLKNVYSVFDLDNKQVGFASLA</sequence>
<comment type="caution">
    <text evidence="18">The sequence shown here is derived from an EMBL/GenBank/DDBJ whole genome shotgun (WGS) entry which is preliminary data.</text>
</comment>
<feature type="active site" evidence="13">
    <location>
        <position position="249"/>
    </location>
</feature>
<evidence type="ECO:0000256" key="2">
    <source>
        <dbReference type="ARBA" id="ARBA00007447"/>
    </source>
</evidence>
<dbReference type="GO" id="GO:0006508">
    <property type="term" value="P:proteolysis"/>
    <property type="evidence" value="ECO:0007669"/>
    <property type="project" value="UniProtKB-KW"/>
</dbReference>
<dbReference type="Proteomes" id="UP000789759">
    <property type="component" value="Unassembled WGS sequence"/>
</dbReference>
<feature type="domain" description="Peptidase A1" evidence="17">
    <location>
        <begin position="55"/>
        <end position="355"/>
    </location>
</feature>
<keyword evidence="5 16" id="KW-0732">Signal</keyword>
<dbReference type="EMBL" id="CAJVQA010005478">
    <property type="protein sequence ID" value="CAG8621446.1"/>
    <property type="molecule type" value="Genomic_DNA"/>
</dbReference>
<keyword evidence="6 15" id="KW-0064">Aspartyl protease</keyword>
<name>A0A9N9D3V4_9GLOM</name>
<accession>A0A9N9D3V4</accession>
<evidence type="ECO:0000313" key="19">
    <source>
        <dbReference type="Proteomes" id="UP000789759"/>
    </source>
</evidence>
<gene>
    <name evidence="18" type="ORF">CPELLU_LOCUS7943</name>
</gene>
<feature type="chain" id="PRO_5040300106" evidence="16">
    <location>
        <begin position="21"/>
        <end position="358"/>
    </location>
</feature>
<evidence type="ECO:0000313" key="18">
    <source>
        <dbReference type="EMBL" id="CAG8621446.1"/>
    </source>
</evidence>
<keyword evidence="12" id="KW-0449">Lipoprotein</keyword>
<dbReference type="InterPro" id="IPR033121">
    <property type="entry name" value="PEPTIDASE_A1"/>
</dbReference>
<evidence type="ECO:0000256" key="7">
    <source>
        <dbReference type="ARBA" id="ARBA00022801"/>
    </source>
</evidence>
<keyword evidence="19" id="KW-1185">Reference proteome</keyword>
<dbReference type="GO" id="GO:0005886">
    <property type="term" value="C:plasma membrane"/>
    <property type="evidence" value="ECO:0007669"/>
    <property type="project" value="UniProtKB-SubCell"/>
</dbReference>
<dbReference type="InterPro" id="IPR001969">
    <property type="entry name" value="Aspartic_peptidase_AS"/>
</dbReference>
<dbReference type="PROSITE" id="PS51767">
    <property type="entry name" value="PEPTIDASE_A1"/>
    <property type="match status" value="1"/>
</dbReference>
<evidence type="ECO:0000256" key="12">
    <source>
        <dbReference type="ARBA" id="ARBA00023288"/>
    </source>
</evidence>
<evidence type="ECO:0000256" key="13">
    <source>
        <dbReference type="PIRSR" id="PIRSR601461-1"/>
    </source>
</evidence>
<dbReference type="AlphaFoldDB" id="A0A9N9D3V4"/>
<dbReference type="InterPro" id="IPR021109">
    <property type="entry name" value="Peptidase_aspartic_dom_sf"/>
</dbReference>
<dbReference type="InterPro" id="IPR001461">
    <property type="entry name" value="Aspartic_peptidase_A1"/>
</dbReference>
<evidence type="ECO:0000256" key="5">
    <source>
        <dbReference type="ARBA" id="ARBA00022729"/>
    </source>
</evidence>
<comment type="similarity">
    <text evidence="2 15">Belongs to the peptidase A1 family.</text>
</comment>
<dbReference type="FunFam" id="2.40.70.10:FF:000008">
    <property type="entry name" value="Cathepsin D"/>
    <property type="match status" value="1"/>
</dbReference>
<dbReference type="Gene3D" id="2.40.70.10">
    <property type="entry name" value="Acid Proteases"/>
    <property type="match status" value="2"/>
</dbReference>
<organism evidence="18 19">
    <name type="scientific">Cetraspora pellucida</name>
    <dbReference type="NCBI Taxonomy" id="1433469"/>
    <lineage>
        <taxon>Eukaryota</taxon>
        <taxon>Fungi</taxon>
        <taxon>Fungi incertae sedis</taxon>
        <taxon>Mucoromycota</taxon>
        <taxon>Glomeromycotina</taxon>
        <taxon>Glomeromycetes</taxon>
        <taxon>Diversisporales</taxon>
        <taxon>Gigasporaceae</taxon>
        <taxon>Cetraspora</taxon>
    </lineage>
</organism>
<evidence type="ECO:0000256" key="3">
    <source>
        <dbReference type="ARBA" id="ARBA00022475"/>
    </source>
</evidence>
<dbReference type="PANTHER" id="PTHR47966">
    <property type="entry name" value="BETA-SITE APP-CLEAVING ENZYME, ISOFORM A-RELATED"/>
    <property type="match status" value="1"/>
</dbReference>
<keyword evidence="7 15" id="KW-0378">Hydrolase</keyword>
<evidence type="ECO:0000259" key="17">
    <source>
        <dbReference type="PROSITE" id="PS51767"/>
    </source>
</evidence>
<dbReference type="PRINTS" id="PR00792">
    <property type="entry name" value="PEPSIN"/>
</dbReference>
<evidence type="ECO:0000256" key="6">
    <source>
        <dbReference type="ARBA" id="ARBA00022750"/>
    </source>
</evidence>
<evidence type="ECO:0000256" key="16">
    <source>
        <dbReference type="SAM" id="SignalP"/>
    </source>
</evidence>
<evidence type="ECO:0000256" key="11">
    <source>
        <dbReference type="ARBA" id="ARBA00023180"/>
    </source>
</evidence>
<dbReference type="SUPFAM" id="SSF50630">
    <property type="entry name" value="Acid proteases"/>
    <property type="match status" value="1"/>
</dbReference>
<dbReference type="PANTHER" id="PTHR47966:SF75">
    <property type="entry name" value="ENDOPEPTIDASE (CTSD), PUTATIVE (AFU_ORTHOLOGUE AFUA_4G07040)-RELATED"/>
    <property type="match status" value="1"/>
</dbReference>
<dbReference type="FunFam" id="2.40.70.10:FF:000060">
    <property type="entry name" value="Aspartic-type endopeptidase ctsD"/>
    <property type="match status" value="1"/>
</dbReference>
<evidence type="ECO:0000256" key="14">
    <source>
        <dbReference type="PIRSR" id="PIRSR601461-2"/>
    </source>
</evidence>
<evidence type="ECO:0000256" key="8">
    <source>
        <dbReference type="ARBA" id="ARBA00023136"/>
    </source>
</evidence>
<dbReference type="OrthoDB" id="15189at2759"/>
<dbReference type="PROSITE" id="PS00141">
    <property type="entry name" value="ASP_PROTEASE"/>
    <property type="match status" value="1"/>
</dbReference>
<feature type="signal peptide" evidence="16">
    <location>
        <begin position="1"/>
        <end position="20"/>
    </location>
</feature>
<evidence type="ECO:0000256" key="4">
    <source>
        <dbReference type="ARBA" id="ARBA00022670"/>
    </source>
</evidence>
<keyword evidence="4 15" id="KW-0645">Protease</keyword>
<evidence type="ECO:0000256" key="15">
    <source>
        <dbReference type="RuleBase" id="RU000454"/>
    </source>
</evidence>
<keyword evidence="10 14" id="KW-1015">Disulfide bond</keyword>
<evidence type="ECO:0000256" key="1">
    <source>
        <dbReference type="ARBA" id="ARBA00004236"/>
    </source>
</evidence>